<organism evidence="1 2">
    <name type="scientific">Acer saccharum</name>
    <name type="common">Sugar maple</name>
    <dbReference type="NCBI Taxonomy" id="4024"/>
    <lineage>
        <taxon>Eukaryota</taxon>
        <taxon>Viridiplantae</taxon>
        <taxon>Streptophyta</taxon>
        <taxon>Embryophyta</taxon>
        <taxon>Tracheophyta</taxon>
        <taxon>Spermatophyta</taxon>
        <taxon>Magnoliopsida</taxon>
        <taxon>eudicotyledons</taxon>
        <taxon>Gunneridae</taxon>
        <taxon>Pentapetalae</taxon>
        <taxon>rosids</taxon>
        <taxon>malvids</taxon>
        <taxon>Sapindales</taxon>
        <taxon>Sapindaceae</taxon>
        <taxon>Hippocastanoideae</taxon>
        <taxon>Acereae</taxon>
        <taxon>Acer</taxon>
    </lineage>
</organism>
<dbReference type="Proteomes" id="UP001168877">
    <property type="component" value="Unassembled WGS sequence"/>
</dbReference>
<evidence type="ECO:0000313" key="1">
    <source>
        <dbReference type="EMBL" id="KAK0578084.1"/>
    </source>
</evidence>
<keyword evidence="2" id="KW-1185">Reference proteome</keyword>
<reference evidence="1" key="2">
    <citation type="submission" date="2023-06" db="EMBL/GenBank/DDBJ databases">
        <authorList>
            <person name="Swenson N.G."/>
            <person name="Wegrzyn J.L."/>
            <person name="Mcevoy S.L."/>
        </authorList>
    </citation>
    <scope>NUCLEOTIDE SEQUENCE</scope>
    <source>
        <strain evidence="1">NS2018</strain>
        <tissue evidence="1">Leaf</tissue>
    </source>
</reference>
<gene>
    <name evidence="1" type="ORF">LWI29_004837</name>
</gene>
<reference evidence="1" key="1">
    <citation type="journal article" date="2022" name="Plant J.">
        <title>Strategies of tolerance reflected in two North American maple genomes.</title>
        <authorList>
            <person name="McEvoy S.L."/>
            <person name="Sezen U.U."/>
            <person name="Trouern-Trend A."/>
            <person name="McMahon S.M."/>
            <person name="Schaberg P.G."/>
            <person name="Yang J."/>
            <person name="Wegrzyn J.L."/>
            <person name="Swenson N.G."/>
        </authorList>
    </citation>
    <scope>NUCLEOTIDE SEQUENCE</scope>
    <source>
        <strain evidence="1">NS2018</strain>
    </source>
</reference>
<sequence length="124" mass="13928">MDDEGAILEDFNVVPEIPEISLHAISNPRAPETMRVKGCIRQSNTIDLVDLGSTHNFRSDDFAKRVSLQPEKERKLQVVVASSEKLSSQEVVLQGESMPVDKLIGYLKVQREVRKCKRGAPINR</sequence>
<evidence type="ECO:0000313" key="2">
    <source>
        <dbReference type="Proteomes" id="UP001168877"/>
    </source>
</evidence>
<dbReference type="AlphaFoldDB" id="A0AA39RTR0"/>
<comment type="caution">
    <text evidence="1">The sequence shown here is derived from an EMBL/GenBank/DDBJ whole genome shotgun (WGS) entry which is preliminary data.</text>
</comment>
<name>A0AA39RTR0_ACESA</name>
<accession>A0AA39RTR0</accession>
<dbReference type="EMBL" id="JAUESC010000385">
    <property type="protein sequence ID" value="KAK0578084.1"/>
    <property type="molecule type" value="Genomic_DNA"/>
</dbReference>
<proteinExistence type="predicted"/>
<protein>
    <submittedName>
        <fullName evidence="1">Uncharacterized protein</fullName>
    </submittedName>
</protein>